<organism evidence="2 3">
    <name type="scientific">Ilex paraguariensis</name>
    <name type="common">yerba mate</name>
    <dbReference type="NCBI Taxonomy" id="185542"/>
    <lineage>
        <taxon>Eukaryota</taxon>
        <taxon>Viridiplantae</taxon>
        <taxon>Streptophyta</taxon>
        <taxon>Embryophyta</taxon>
        <taxon>Tracheophyta</taxon>
        <taxon>Spermatophyta</taxon>
        <taxon>Magnoliopsida</taxon>
        <taxon>eudicotyledons</taxon>
        <taxon>Gunneridae</taxon>
        <taxon>Pentapetalae</taxon>
        <taxon>asterids</taxon>
        <taxon>campanulids</taxon>
        <taxon>Aquifoliales</taxon>
        <taxon>Aquifoliaceae</taxon>
        <taxon>Ilex</taxon>
    </lineage>
</organism>
<dbReference type="Proteomes" id="UP001642360">
    <property type="component" value="Unassembled WGS sequence"/>
</dbReference>
<gene>
    <name evidence="2" type="ORF">ILEXP_LOCUS21450</name>
</gene>
<feature type="region of interest" description="Disordered" evidence="1">
    <location>
        <begin position="31"/>
        <end position="50"/>
    </location>
</feature>
<accession>A0ABC8SAP5</accession>
<keyword evidence="3" id="KW-1185">Reference proteome</keyword>
<sequence length="160" mass="17836">MLVDSDYESEYDDMLYDSYVDNEAKWTGLNSNRQKEKTTDKRQQLELSDTDVDSEEILSCFSSSDGENHGRKHKKIQVFRAENDEEDPYFKMEDVVKMGKKRRTCTVTLPEGNQAERSQAGGSQATMNQAGGSQNVVSQGGESQAIGKGSSCFEQVIAAK</sequence>
<evidence type="ECO:0000256" key="1">
    <source>
        <dbReference type="SAM" id="MobiDB-lite"/>
    </source>
</evidence>
<comment type="caution">
    <text evidence="2">The sequence shown here is derived from an EMBL/GenBank/DDBJ whole genome shotgun (WGS) entry which is preliminary data.</text>
</comment>
<reference evidence="2 3" key="1">
    <citation type="submission" date="2024-02" db="EMBL/GenBank/DDBJ databases">
        <authorList>
            <person name="Vignale AGUSTIN F."/>
            <person name="Sosa J E."/>
            <person name="Modenutti C."/>
        </authorList>
    </citation>
    <scope>NUCLEOTIDE SEQUENCE [LARGE SCALE GENOMIC DNA]</scope>
</reference>
<evidence type="ECO:0000313" key="3">
    <source>
        <dbReference type="Proteomes" id="UP001642360"/>
    </source>
</evidence>
<dbReference type="AlphaFoldDB" id="A0ABC8SAP5"/>
<feature type="compositionally biased region" description="Basic and acidic residues" evidence="1">
    <location>
        <begin position="33"/>
        <end position="44"/>
    </location>
</feature>
<feature type="compositionally biased region" description="Polar residues" evidence="1">
    <location>
        <begin position="115"/>
        <end position="142"/>
    </location>
</feature>
<dbReference type="EMBL" id="CAUOFW020002363">
    <property type="protein sequence ID" value="CAK9153206.1"/>
    <property type="molecule type" value="Genomic_DNA"/>
</dbReference>
<feature type="region of interest" description="Disordered" evidence="1">
    <location>
        <begin position="110"/>
        <end position="149"/>
    </location>
</feature>
<name>A0ABC8SAP5_9AQUA</name>
<evidence type="ECO:0000313" key="2">
    <source>
        <dbReference type="EMBL" id="CAK9153206.1"/>
    </source>
</evidence>
<protein>
    <submittedName>
        <fullName evidence="2">Uncharacterized protein</fullName>
    </submittedName>
</protein>
<proteinExistence type="predicted"/>